<dbReference type="GO" id="GO:0043565">
    <property type="term" value="F:sequence-specific DNA binding"/>
    <property type="evidence" value="ECO:0007669"/>
    <property type="project" value="InterPro"/>
</dbReference>
<evidence type="ECO:0000259" key="5">
    <source>
        <dbReference type="PROSITE" id="PS01124"/>
    </source>
</evidence>
<feature type="compositionally biased region" description="Low complexity" evidence="4">
    <location>
        <begin position="121"/>
        <end position="133"/>
    </location>
</feature>
<comment type="caution">
    <text evidence="7">The sequence shown here is derived from an EMBL/GenBank/DDBJ whole genome shotgun (WGS) entry which is preliminary data.</text>
</comment>
<evidence type="ECO:0000256" key="2">
    <source>
        <dbReference type="ARBA" id="ARBA00023125"/>
    </source>
</evidence>
<dbReference type="SMART" id="SM00342">
    <property type="entry name" value="HTH_ARAC"/>
    <property type="match status" value="1"/>
</dbReference>
<dbReference type="Gene3D" id="1.10.10.60">
    <property type="entry name" value="Homeodomain-like"/>
    <property type="match status" value="1"/>
</dbReference>
<dbReference type="Gene3D" id="3.30.450.20">
    <property type="entry name" value="PAS domain"/>
    <property type="match status" value="1"/>
</dbReference>
<reference evidence="7 8" key="1">
    <citation type="submission" date="2019-03" db="EMBL/GenBank/DDBJ databases">
        <title>Genomic Encyclopedia of Type Strains, Phase III (KMG-III): the genomes of soil and plant-associated and newly described type strains.</title>
        <authorList>
            <person name="Whitman W."/>
        </authorList>
    </citation>
    <scope>NUCLEOTIDE SEQUENCE [LARGE SCALE GENOMIC DNA]</scope>
    <source>
        <strain evidence="7 8">DSM 27373</strain>
    </source>
</reference>
<dbReference type="SUPFAM" id="SSF46689">
    <property type="entry name" value="Homeodomain-like"/>
    <property type="match status" value="1"/>
</dbReference>
<feature type="region of interest" description="Disordered" evidence="4">
    <location>
        <begin position="116"/>
        <end position="136"/>
    </location>
</feature>
<proteinExistence type="predicted"/>
<dbReference type="InterPro" id="IPR013767">
    <property type="entry name" value="PAS_fold"/>
</dbReference>
<dbReference type="PROSITE" id="PS01124">
    <property type="entry name" value="HTH_ARAC_FAMILY_2"/>
    <property type="match status" value="1"/>
</dbReference>
<organism evidence="7 8">
    <name type="scientific">Nesterenkonia aurantiaca</name>
    <dbReference type="NCBI Taxonomy" id="1436010"/>
    <lineage>
        <taxon>Bacteria</taxon>
        <taxon>Bacillati</taxon>
        <taxon>Actinomycetota</taxon>
        <taxon>Actinomycetes</taxon>
        <taxon>Micrococcales</taxon>
        <taxon>Micrococcaceae</taxon>
        <taxon>Nesterenkonia</taxon>
    </lineage>
</organism>
<dbReference type="EMBL" id="SOAN01000001">
    <property type="protein sequence ID" value="TDS87607.1"/>
    <property type="molecule type" value="Genomic_DNA"/>
</dbReference>
<gene>
    <name evidence="7" type="ORF">EV640_101394</name>
</gene>
<feature type="domain" description="PAS" evidence="6">
    <location>
        <begin position="5"/>
        <end position="59"/>
    </location>
</feature>
<evidence type="ECO:0000313" key="8">
    <source>
        <dbReference type="Proteomes" id="UP000294506"/>
    </source>
</evidence>
<dbReference type="PROSITE" id="PS00041">
    <property type="entry name" value="HTH_ARAC_FAMILY_1"/>
    <property type="match status" value="1"/>
</dbReference>
<dbReference type="PROSITE" id="PS50112">
    <property type="entry name" value="PAS"/>
    <property type="match status" value="1"/>
</dbReference>
<accession>A0A4R7G849</accession>
<dbReference type="PANTHER" id="PTHR47893">
    <property type="entry name" value="REGULATORY PROTEIN PCHR"/>
    <property type="match status" value="1"/>
</dbReference>
<keyword evidence="2" id="KW-0238">DNA-binding</keyword>
<sequence>MTFDGEGVLRSLIDAAPTPLWLIEPDGSVALVNEAAATVLGYSQGSELVGRCSHEALHPRHADGSPYPREACPIVTAPGTVSHSHAEEFIDRRGRSLRVRWRLRALGDSDHRLLTFTPRQSSGSAGAPGSPGARLDAESSRSFAEIRTYIDSHCQDPTLSPDRLAGRAGVSLRTLQTMFAQANTSPAQEIRRARLERGHLLLTQGTGVAESAFSSGFNDVGTFSRAYRRTYGRAPAQTKTMPGTLALD</sequence>
<dbReference type="Pfam" id="PF00989">
    <property type="entry name" value="PAS"/>
    <property type="match status" value="1"/>
</dbReference>
<dbReference type="GO" id="GO:0003700">
    <property type="term" value="F:DNA-binding transcription factor activity"/>
    <property type="evidence" value="ECO:0007669"/>
    <property type="project" value="InterPro"/>
</dbReference>
<dbReference type="NCBIfam" id="TIGR00229">
    <property type="entry name" value="sensory_box"/>
    <property type="match status" value="1"/>
</dbReference>
<name>A0A4R7G849_9MICC</name>
<dbReference type="PANTHER" id="PTHR47893:SF1">
    <property type="entry name" value="REGULATORY PROTEIN PCHR"/>
    <property type="match status" value="1"/>
</dbReference>
<dbReference type="InterPro" id="IPR035965">
    <property type="entry name" value="PAS-like_dom_sf"/>
</dbReference>
<dbReference type="InterPro" id="IPR009057">
    <property type="entry name" value="Homeodomain-like_sf"/>
</dbReference>
<evidence type="ECO:0000256" key="3">
    <source>
        <dbReference type="ARBA" id="ARBA00023163"/>
    </source>
</evidence>
<evidence type="ECO:0000259" key="6">
    <source>
        <dbReference type="PROSITE" id="PS50112"/>
    </source>
</evidence>
<dbReference type="InterPro" id="IPR018060">
    <property type="entry name" value="HTH_AraC"/>
</dbReference>
<dbReference type="InterPro" id="IPR000014">
    <property type="entry name" value="PAS"/>
</dbReference>
<keyword evidence="8" id="KW-1185">Reference proteome</keyword>
<dbReference type="Pfam" id="PF12833">
    <property type="entry name" value="HTH_18"/>
    <property type="match status" value="1"/>
</dbReference>
<keyword evidence="3" id="KW-0804">Transcription</keyword>
<feature type="domain" description="HTH araC/xylS-type" evidence="5">
    <location>
        <begin position="144"/>
        <end position="241"/>
    </location>
</feature>
<keyword evidence="1" id="KW-0805">Transcription regulation</keyword>
<evidence type="ECO:0000256" key="1">
    <source>
        <dbReference type="ARBA" id="ARBA00023015"/>
    </source>
</evidence>
<evidence type="ECO:0000256" key="4">
    <source>
        <dbReference type="SAM" id="MobiDB-lite"/>
    </source>
</evidence>
<dbReference type="Proteomes" id="UP000294506">
    <property type="component" value="Unassembled WGS sequence"/>
</dbReference>
<dbReference type="InterPro" id="IPR053142">
    <property type="entry name" value="PchR_regulatory_protein"/>
</dbReference>
<protein>
    <submittedName>
        <fullName evidence="7">PAS domain S-box-containing protein</fullName>
    </submittedName>
</protein>
<dbReference type="AlphaFoldDB" id="A0A4R7G849"/>
<dbReference type="CDD" id="cd00130">
    <property type="entry name" value="PAS"/>
    <property type="match status" value="1"/>
</dbReference>
<evidence type="ECO:0000313" key="7">
    <source>
        <dbReference type="EMBL" id="TDS87607.1"/>
    </source>
</evidence>
<dbReference type="InterPro" id="IPR018062">
    <property type="entry name" value="HTH_AraC-typ_CS"/>
</dbReference>
<dbReference type="SUPFAM" id="SSF55785">
    <property type="entry name" value="PYP-like sensor domain (PAS domain)"/>
    <property type="match status" value="1"/>
</dbReference>